<reference evidence="1" key="1">
    <citation type="submission" date="2018-02" db="EMBL/GenBank/DDBJ databases">
        <title>Rhizophora mucronata_Transcriptome.</title>
        <authorList>
            <person name="Meera S.P."/>
            <person name="Sreeshan A."/>
            <person name="Augustine A."/>
        </authorList>
    </citation>
    <scope>NUCLEOTIDE SEQUENCE</scope>
    <source>
        <tissue evidence="1">Leaf</tissue>
    </source>
</reference>
<accession>A0A2P2QW42</accession>
<protein>
    <submittedName>
        <fullName evidence="1">Uncharacterized protein</fullName>
    </submittedName>
</protein>
<evidence type="ECO:0000313" key="1">
    <source>
        <dbReference type="EMBL" id="MBX71213.1"/>
    </source>
</evidence>
<name>A0A2P2QW42_RHIMU</name>
<sequence>MKKKRGEVSL</sequence>
<proteinExistence type="predicted"/>
<organism evidence="1">
    <name type="scientific">Rhizophora mucronata</name>
    <name type="common">Asiatic mangrove</name>
    <dbReference type="NCBI Taxonomy" id="61149"/>
    <lineage>
        <taxon>Eukaryota</taxon>
        <taxon>Viridiplantae</taxon>
        <taxon>Streptophyta</taxon>
        <taxon>Embryophyta</taxon>
        <taxon>Tracheophyta</taxon>
        <taxon>Spermatophyta</taxon>
        <taxon>Magnoliopsida</taxon>
        <taxon>eudicotyledons</taxon>
        <taxon>Gunneridae</taxon>
        <taxon>Pentapetalae</taxon>
        <taxon>rosids</taxon>
        <taxon>fabids</taxon>
        <taxon>Malpighiales</taxon>
        <taxon>Rhizophoraceae</taxon>
        <taxon>Rhizophora</taxon>
    </lineage>
</organism>
<dbReference type="EMBL" id="GGEC01090729">
    <property type="protein sequence ID" value="MBX71213.1"/>
    <property type="molecule type" value="Transcribed_RNA"/>
</dbReference>